<dbReference type="InterPro" id="IPR018045">
    <property type="entry name" value="S04_transporter_CS"/>
</dbReference>
<protein>
    <submittedName>
        <fullName evidence="8">Sulfate transporter</fullName>
    </submittedName>
</protein>
<dbReference type="STRING" id="105231.A0A1Y1HKQ1"/>
<sequence>MAQRPEASPGTVPDPSIELSVTQEAPVNAPQSREPLQHPEPVPLEGDIEMGIGITEISPGGRPPYCGLFSSEGAGDLSTSEVGSPISAERLQRGLSSCLCGEGVTNESRLGRLPLRTTVGEVDVLAVLPGVDKIEERQPLIRNISSNASRYKDLALNQIAQSFGSPDGGNYPWHWHLKRILFNLFPCFSWLASYDVRKHLRDDIIAGITVGVMLVPQAMSYAKLAGLSPVYGLYTGLMPVFVYGLFGSSRQLAVGPVAIVSQLVHSGLLSMVEPGKGATAADRAALQAQYTGLAITLSLFVGLVECILGLLRLGWLIRFVSHSVISGFTSGAATTIALSQVKYFLGYSITSSNQLVPVVQTIFARIDQFKWEPFLMGVVMLGIIVGMRSAGDRSPRLRWCRVAGPLITVVAGTVFMSFVKTKAISTVGPIPKGFPPASTSHFQTNGHFSQLFLTSLMVTGVGILETVGIAKALASKNGYEINTNQELFGLGVANLVGSVFSAYPATGSFSRSAVSNEMGAKTCMSGLITGLLILCTLLFLTPLFKNLPNAVLGAVVIAACIRLFDHKEAIHLFKTNPRDFLLWLAACLGTIFLGIEVGVAIAVGLSLVFVIYESANPHMAILGRLPGTAVYRNIRQYPDAITYPGILIIRIDAPMYYANVSFIKDHLRAHMLRSVLVHSGSVQDPEAAAAAADWPLPGAQKAAAGNAADVRYVILDMSPVTYVDSTAIYALRDLHTEFGEQGVQLVLSNANKRVMVSLARGGLLELLGPERHFVRAHDAVQVCLARLKGESERRQSFDLKDLPLAAPELSPSTDGETDGECQDISKDRFEVTTP</sequence>
<dbReference type="SUPFAM" id="SSF52091">
    <property type="entry name" value="SpoIIaa-like"/>
    <property type="match status" value="1"/>
</dbReference>
<feature type="transmembrane region" description="Helical" evidence="6">
    <location>
        <begin position="292"/>
        <end position="311"/>
    </location>
</feature>
<dbReference type="OrthoDB" id="288203at2759"/>
<feature type="transmembrane region" description="Helical" evidence="6">
    <location>
        <begin position="402"/>
        <end position="419"/>
    </location>
</feature>
<feature type="transmembrane region" description="Helical" evidence="6">
    <location>
        <begin position="253"/>
        <end position="272"/>
    </location>
</feature>
<dbReference type="PROSITE" id="PS01130">
    <property type="entry name" value="SLC26A"/>
    <property type="match status" value="1"/>
</dbReference>
<feature type="region of interest" description="Disordered" evidence="5">
    <location>
        <begin position="798"/>
        <end position="834"/>
    </location>
</feature>
<keyword evidence="3 6" id="KW-1133">Transmembrane helix</keyword>
<feature type="domain" description="STAS" evidence="7">
    <location>
        <begin position="636"/>
        <end position="783"/>
    </location>
</feature>
<comment type="subcellular location">
    <subcellularLocation>
        <location evidence="1">Membrane</location>
        <topology evidence="1">Multi-pass membrane protein</topology>
    </subcellularLocation>
</comment>
<keyword evidence="2 6" id="KW-0812">Transmembrane</keyword>
<accession>A0A1Y1HKQ1</accession>
<dbReference type="InterPro" id="IPR001902">
    <property type="entry name" value="SLC26A/SulP_fam"/>
</dbReference>
<feature type="transmembrane region" description="Helical" evidence="6">
    <location>
        <begin position="373"/>
        <end position="390"/>
    </location>
</feature>
<keyword evidence="4 6" id="KW-0472">Membrane</keyword>
<feature type="transmembrane region" description="Helical" evidence="6">
    <location>
        <begin position="323"/>
        <end position="345"/>
    </location>
</feature>
<dbReference type="Gene3D" id="3.30.750.24">
    <property type="entry name" value="STAS domain"/>
    <property type="match status" value="1"/>
</dbReference>
<dbReference type="AlphaFoldDB" id="A0A1Y1HKQ1"/>
<feature type="transmembrane region" description="Helical" evidence="6">
    <location>
        <begin position="518"/>
        <end position="540"/>
    </location>
</feature>
<name>A0A1Y1HKQ1_KLENI</name>
<gene>
    <name evidence="8" type="ORF">KFL_000250560</name>
</gene>
<feature type="compositionally biased region" description="Polar residues" evidence="5">
    <location>
        <begin position="19"/>
        <end position="31"/>
    </location>
</feature>
<dbReference type="NCBIfam" id="TIGR00815">
    <property type="entry name" value="sulP"/>
    <property type="match status" value="1"/>
</dbReference>
<dbReference type="InterPro" id="IPR036513">
    <property type="entry name" value="STAS_dom_sf"/>
</dbReference>
<evidence type="ECO:0000256" key="4">
    <source>
        <dbReference type="ARBA" id="ARBA00023136"/>
    </source>
</evidence>
<evidence type="ECO:0000256" key="2">
    <source>
        <dbReference type="ARBA" id="ARBA00022692"/>
    </source>
</evidence>
<dbReference type="CDD" id="cd07042">
    <property type="entry name" value="STAS_SulP_like_sulfate_transporter"/>
    <property type="match status" value="1"/>
</dbReference>
<dbReference type="GO" id="GO:0055085">
    <property type="term" value="P:transmembrane transport"/>
    <property type="evidence" value="ECO:0000318"/>
    <property type="project" value="GO_Central"/>
</dbReference>
<evidence type="ECO:0000313" key="8">
    <source>
        <dbReference type="EMBL" id="GAQ79180.1"/>
    </source>
</evidence>
<feature type="transmembrane region" description="Helical" evidence="6">
    <location>
        <begin position="580"/>
        <end position="612"/>
    </location>
</feature>
<dbReference type="GO" id="GO:0008271">
    <property type="term" value="F:secondary active sulfate transmembrane transporter activity"/>
    <property type="evidence" value="ECO:0007669"/>
    <property type="project" value="InterPro"/>
</dbReference>
<evidence type="ECO:0000256" key="6">
    <source>
        <dbReference type="SAM" id="Phobius"/>
    </source>
</evidence>
<feature type="transmembrane region" description="Helical" evidence="6">
    <location>
        <begin position="228"/>
        <end position="246"/>
    </location>
</feature>
<reference evidence="8 9" key="1">
    <citation type="journal article" date="2014" name="Nat. Commun.">
        <title>Klebsormidium flaccidum genome reveals primary factors for plant terrestrial adaptation.</title>
        <authorList>
            <person name="Hori K."/>
            <person name="Maruyama F."/>
            <person name="Fujisawa T."/>
            <person name="Togashi T."/>
            <person name="Yamamoto N."/>
            <person name="Seo M."/>
            <person name="Sato S."/>
            <person name="Yamada T."/>
            <person name="Mori H."/>
            <person name="Tajima N."/>
            <person name="Moriyama T."/>
            <person name="Ikeuchi M."/>
            <person name="Watanabe M."/>
            <person name="Wada H."/>
            <person name="Kobayashi K."/>
            <person name="Saito M."/>
            <person name="Masuda T."/>
            <person name="Sasaki-Sekimoto Y."/>
            <person name="Mashiguchi K."/>
            <person name="Awai K."/>
            <person name="Shimojima M."/>
            <person name="Masuda S."/>
            <person name="Iwai M."/>
            <person name="Nobusawa T."/>
            <person name="Narise T."/>
            <person name="Kondo S."/>
            <person name="Saito H."/>
            <person name="Sato R."/>
            <person name="Murakawa M."/>
            <person name="Ihara Y."/>
            <person name="Oshima-Yamada Y."/>
            <person name="Ohtaka K."/>
            <person name="Satoh M."/>
            <person name="Sonobe K."/>
            <person name="Ishii M."/>
            <person name="Ohtani R."/>
            <person name="Kanamori-Sato M."/>
            <person name="Honoki R."/>
            <person name="Miyazaki D."/>
            <person name="Mochizuki H."/>
            <person name="Umetsu J."/>
            <person name="Higashi K."/>
            <person name="Shibata D."/>
            <person name="Kamiya Y."/>
            <person name="Sato N."/>
            <person name="Nakamura Y."/>
            <person name="Tabata S."/>
            <person name="Ida S."/>
            <person name="Kurokawa K."/>
            <person name="Ohta H."/>
        </authorList>
    </citation>
    <scope>NUCLEOTIDE SEQUENCE [LARGE SCALE GENOMIC DNA]</scope>
    <source>
        <strain evidence="8 9">NIES-2285</strain>
    </source>
</reference>
<dbReference type="GO" id="GO:0005886">
    <property type="term" value="C:plasma membrane"/>
    <property type="evidence" value="ECO:0000318"/>
    <property type="project" value="GO_Central"/>
</dbReference>
<feature type="compositionally biased region" description="Basic and acidic residues" evidence="5">
    <location>
        <begin position="823"/>
        <end position="834"/>
    </location>
</feature>
<evidence type="ECO:0000256" key="1">
    <source>
        <dbReference type="ARBA" id="ARBA00004141"/>
    </source>
</evidence>
<dbReference type="Pfam" id="PF01740">
    <property type="entry name" value="STAS"/>
    <property type="match status" value="1"/>
</dbReference>
<dbReference type="EMBL" id="DF236974">
    <property type="protein sequence ID" value="GAQ79180.1"/>
    <property type="molecule type" value="Genomic_DNA"/>
</dbReference>
<feature type="transmembrane region" description="Helical" evidence="6">
    <location>
        <begin position="451"/>
        <end position="474"/>
    </location>
</feature>
<proteinExistence type="predicted"/>
<feature type="transmembrane region" description="Helical" evidence="6">
    <location>
        <begin position="486"/>
        <end position="506"/>
    </location>
</feature>
<evidence type="ECO:0000256" key="3">
    <source>
        <dbReference type="ARBA" id="ARBA00022989"/>
    </source>
</evidence>
<dbReference type="GO" id="GO:0022857">
    <property type="term" value="F:transmembrane transporter activity"/>
    <property type="evidence" value="ECO:0000318"/>
    <property type="project" value="GO_Central"/>
</dbReference>
<evidence type="ECO:0000313" key="9">
    <source>
        <dbReference type="Proteomes" id="UP000054558"/>
    </source>
</evidence>
<dbReference type="InterPro" id="IPR011547">
    <property type="entry name" value="SLC26A/SulP_dom"/>
</dbReference>
<feature type="region of interest" description="Disordered" evidence="5">
    <location>
        <begin position="1"/>
        <end position="46"/>
    </location>
</feature>
<dbReference type="Pfam" id="PF00916">
    <property type="entry name" value="Sulfate_transp"/>
    <property type="match status" value="1"/>
</dbReference>
<dbReference type="PANTHER" id="PTHR11814">
    <property type="entry name" value="SULFATE TRANSPORTER"/>
    <property type="match status" value="1"/>
</dbReference>
<dbReference type="InterPro" id="IPR002645">
    <property type="entry name" value="STAS_dom"/>
</dbReference>
<keyword evidence="9" id="KW-1185">Reference proteome</keyword>
<evidence type="ECO:0000256" key="5">
    <source>
        <dbReference type="SAM" id="MobiDB-lite"/>
    </source>
</evidence>
<dbReference type="Proteomes" id="UP000054558">
    <property type="component" value="Unassembled WGS sequence"/>
</dbReference>
<evidence type="ECO:0000259" key="7">
    <source>
        <dbReference type="PROSITE" id="PS50801"/>
    </source>
</evidence>
<dbReference type="OMA" id="PALYWIP"/>
<dbReference type="PROSITE" id="PS50801">
    <property type="entry name" value="STAS"/>
    <property type="match status" value="1"/>
</dbReference>
<organism evidence="8 9">
    <name type="scientific">Klebsormidium nitens</name>
    <name type="common">Green alga</name>
    <name type="synonym">Ulothrix nitens</name>
    <dbReference type="NCBI Taxonomy" id="105231"/>
    <lineage>
        <taxon>Eukaryota</taxon>
        <taxon>Viridiplantae</taxon>
        <taxon>Streptophyta</taxon>
        <taxon>Klebsormidiophyceae</taxon>
        <taxon>Klebsormidiales</taxon>
        <taxon>Klebsormidiaceae</taxon>
        <taxon>Klebsormidium</taxon>
    </lineage>
</organism>